<evidence type="ECO:0000256" key="1">
    <source>
        <dbReference type="SAM" id="MobiDB-lite"/>
    </source>
</evidence>
<keyword evidence="2" id="KW-0812">Transmembrane</keyword>
<feature type="transmembrane region" description="Helical" evidence="2">
    <location>
        <begin position="12"/>
        <end position="37"/>
    </location>
</feature>
<accession>A0ABN9LQG2</accession>
<protein>
    <submittedName>
        <fullName evidence="3">Uncharacterized protein</fullName>
    </submittedName>
</protein>
<sequence length="119" mass="13052">YSSYILVHRGQYYSSYILVYSGSVFLTICIFVSIPSLATNDTATTPSPGRLTESERLAAIIVPSVVGGIIVIGIIAFFLVKVKEKRQTEGTYRPSNEEQAGSRVENNAALKLPPEERLI</sequence>
<feature type="compositionally biased region" description="Polar residues" evidence="1">
    <location>
        <begin position="89"/>
        <end position="99"/>
    </location>
</feature>
<feature type="transmembrane region" description="Helical" evidence="2">
    <location>
        <begin position="57"/>
        <end position="80"/>
    </location>
</feature>
<evidence type="ECO:0000313" key="3">
    <source>
        <dbReference type="EMBL" id="CAJ0946021.1"/>
    </source>
</evidence>
<dbReference type="Proteomes" id="UP001176940">
    <property type="component" value="Unassembled WGS sequence"/>
</dbReference>
<evidence type="ECO:0000313" key="4">
    <source>
        <dbReference type="Proteomes" id="UP001176940"/>
    </source>
</evidence>
<reference evidence="3" key="1">
    <citation type="submission" date="2023-07" db="EMBL/GenBank/DDBJ databases">
        <authorList>
            <person name="Stuckert A."/>
        </authorList>
    </citation>
    <scope>NUCLEOTIDE SEQUENCE</scope>
</reference>
<proteinExistence type="predicted"/>
<keyword evidence="4" id="KW-1185">Reference proteome</keyword>
<feature type="region of interest" description="Disordered" evidence="1">
    <location>
        <begin position="87"/>
        <end position="119"/>
    </location>
</feature>
<feature type="non-terminal residue" evidence="3">
    <location>
        <position position="1"/>
    </location>
</feature>
<evidence type="ECO:0000256" key="2">
    <source>
        <dbReference type="SAM" id="Phobius"/>
    </source>
</evidence>
<keyword evidence="2" id="KW-0472">Membrane</keyword>
<organism evidence="3 4">
    <name type="scientific">Ranitomeya imitator</name>
    <name type="common">mimic poison frog</name>
    <dbReference type="NCBI Taxonomy" id="111125"/>
    <lineage>
        <taxon>Eukaryota</taxon>
        <taxon>Metazoa</taxon>
        <taxon>Chordata</taxon>
        <taxon>Craniata</taxon>
        <taxon>Vertebrata</taxon>
        <taxon>Euteleostomi</taxon>
        <taxon>Amphibia</taxon>
        <taxon>Batrachia</taxon>
        <taxon>Anura</taxon>
        <taxon>Neobatrachia</taxon>
        <taxon>Hyloidea</taxon>
        <taxon>Dendrobatidae</taxon>
        <taxon>Dendrobatinae</taxon>
        <taxon>Ranitomeya</taxon>
    </lineage>
</organism>
<name>A0ABN9LQG2_9NEOB</name>
<dbReference type="EMBL" id="CAUEEQ010024768">
    <property type="protein sequence ID" value="CAJ0946021.1"/>
    <property type="molecule type" value="Genomic_DNA"/>
</dbReference>
<gene>
    <name evidence="3" type="ORF">RIMI_LOCUS11117935</name>
</gene>
<keyword evidence="2" id="KW-1133">Transmembrane helix</keyword>
<comment type="caution">
    <text evidence="3">The sequence shown here is derived from an EMBL/GenBank/DDBJ whole genome shotgun (WGS) entry which is preliminary data.</text>
</comment>